<proteinExistence type="inferred from homology"/>
<evidence type="ECO:0000256" key="5">
    <source>
        <dbReference type="ARBA" id="ARBA00023125"/>
    </source>
</evidence>
<dbReference type="InterPro" id="IPR016151">
    <property type="entry name" value="DNA_mismatch_repair_MutS_N"/>
</dbReference>
<evidence type="ECO:0000313" key="8">
    <source>
        <dbReference type="EMBL" id="SCU85490.1"/>
    </source>
</evidence>
<dbReference type="InterPro" id="IPR036187">
    <property type="entry name" value="DNA_mismatch_repair_MutS_sf"/>
</dbReference>
<dbReference type="FunFam" id="3.40.50.300:FF:001238">
    <property type="entry name" value="DNA mismatch repair protein"/>
    <property type="match status" value="1"/>
</dbReference>
<dbReference type="STRING" id="1266660.A0A1G4J7C1"/>
<dbReference type="Gene3D" id="3.30.420.110">
    <property type="entry name" value="MutS, connector domain"/>
    <property type="match status" value="1"/>
</dbReference>
<dbReference type="Proteomes" id="UP000190274">
    <property type="component" value="Chromosome D"/>
</dbReference>
<dbReference type="EMBL" id="LT598454">
    <property type="protein sequence ID" value="SCU85490.1"/>
    <property type="molecule type" value="Genomic_DNA"/>
</dbReference>
<keyword evidence="9" id="KW-1185">Reference proteome</keyword>
<dbReference type="InterPro" id="IPR045076">
    <property type="entry name" value="MutS"/>
</dbReference>
<evidence type="ECO:0000313" key="9">
    <source>
        <dbReference type="Proteomes" id="UP000190274"/>
    </source>
</evidence>
<evidence type="ECO:0000256" key="4">
    <source>
        <dbReference type="ARBA" id="ARBA00022840"/>
    </source>
</evidence>
<dbReference type="Gene3D" id="1.10.1420.10">
    <property type="match status" value="1"/>
</dbReference>
<dbReference type="Pfam" id="PF00488">
    <property type="entry name" value="MutS_V"/>
    <property type="match status" value="1"/>
</dbReference>
<dbReference type="PANTHER" id="PTHR11361">
    <property type="entry name" value="DNA MISMATCH REPAIR PROTEIN MUTS FAMILY MEMBER"/>
    <property type="match status" value="1"/>
</dbReference>
<sequence length="959" mass="108795">MQLNRTLKWCHKRLVPNCPTGKLRFESTSTVRGATVERLKIPIDQIKSISEPQIDFGLPIAVAKSRRVAKGARNVSNALPPTLQYVRDTMDRHKNYVVLTQMGSFYELYFEHAEIYAPKLNLTLTSREYTHGKVSFAGFPVHQIQRHLKVLVKDHGYSVAIADQFLKDSSITNETNRFLRRVTRIVTPGTFMDEAFENLQENTYLLSIEFPGKATLRTADIDMKIGLCWCDISTGEVYVQQVSLKDTVSAITRIGPREILLDEELMSFSLEKGEWFTELVELKKYFVKYQRLPSGHREMKTFYHLFNCDEEVDRSFAKLDSTVRDLTQKETAALRNILFYIEEHLPNAQVNLQTPQRQLTTSIMQIDSRTNSSLELTSTMRSNSRKGSLLSVIRRTVTPSGSRLLSQWLCAPSLNLSEIHRRQKLVKLFKENDDLMKTIFRTLKQTYDMPRILQKFTFGKGEATELLQLAHSLQSAGVILKLLQKASEKTNKMPLTKLTSSLISPLQCNEFLIEKVLGTLDEEQFLRSRKAPAEFESLGTENGGQKGLDVDPLGESSPWVVQSNASSQLQKLHKLHNELLVSRDILRHDLESFFTTKFQARTVQLKLKQSNEFAIHITASPSNIREIMFKLKEGLLFREELFRVIQKSAQTCWLSHESWLELGHELELTAMKIKKEESAYMNELKGEFVKRSSSIRRIAHTLDYLDVLTSFAKLSLEKSLTCPSVNSTTEFNVTSGRHIMVEDALSTKSLEHFTPNDCNIQAQELWIVTGPNMGGKSTFLRQNAIIAILAQIGCFVPCKSATIGLVDKIFSRMGSADDLYNEMSTFMVEMVETSYILNGATSSSLAILDEIGRGTSGKEGVSIAYATLKHLIERNKCRSLFATHFGTELQALVRGKCHPEQQQKISFYQSAVLDVGENEFYYDHRLTPGVCTQSDAIKVALRAGFPRDSLLHAEEVLKA</sequence>
<dbReference type="GO" id="GO:0006298">
    <property type="term" value="P:mismatch repair"/>
    <property type="evidence" value="ECO:0007669"/>
    <property type="project" value="EnsemblFungi"/>
</dbReference>
<feature type="domain" description="DNA mismatch repair proteins mutS family" evidence="7">
    <location>
        <begin position="844"/>
        <end position="860"/>
    </location>
</feature>
<dbReference type="SUPFAM" id="SSF53150">
    <property type="entry name" value="DNA repair protein MutS, domain II"/>
    <property type="match status" value="1"/>
</dbReference>
<dbReference type="InterPro" id="IPR007696">
    <property type="entry name" value="DNA_mismatch_repair_MutS_core"/>
</dbReference>
<dbReference type="GO" id="GO:0005634">
    <property type="term" value="C:nucleus"/>
    <property type="evidence" value="ECO:0007669"/>
    <property type="project" value="TreeGrafter"/>
</dbReference>
<dbReference type="GO" id="GO:0005524">
    <property type="term" value="F:ATP binding"/>
    <property type="evidence" value="ECO:0007669"/>
    <property type="project" value="UniProtKB-KW"/>
</dbReference>
<dbReference type="InterPro" id="IPR036678">
    <property type="entry name" value="MutS_con_dom_sf"/>
</dbReference>
<keyword evidence="3" id="KW-0227">DNA damage</keyword>
<dbReference type="InterPro" id="IPR027417">
    <property type="entry name" value="P-loop_NTPase"/>
</dbReference>
<dbReference type="SUPFAM" id="SSF52540">
    <property type="entry name" value="P-loop containing nucleoside triphosphate hydrolases"/>
    <property type="match status" value="1"/>
</dbReference>
<dbReference type="SUPFAM" id="SSF55271">
    <property type="entry name" value="DNA repair protein MutS, domain I"/>
    <property type="match status" value="1"/>
</dbReference>
<dbReference type="Pfam" id="PF05188">
    <property type="entry name" value="MutS_II"/>
    <property type="match status" value="1"/>
</dbReference>
<dbReference type="PROSITE" id="PS00486">
    <property type="entry name" value="DNA_MISMATCH_REPAIR_2"/>
    <property type="match status" value="1"/>
</dbReference>
<keyword evidence="6" id="KW-0234">DNA repair</keyword>
<accession>A0A1G4J7C1</accession>
<dbReference type="GO" id="GO:0043504">
    <property type="term" value="P:mitochondrial DNA repair"/>
    <property type="evidence" value="ECO:0007669"/>
    <property type="project" value="EnsemblFungi"/>
</dbReference>
<dbReference type="Gene3D" id="3.40.1170.10">
    <property type="entry name" value="DNA repair protein MutS, domain I"/>
    <property type="match status" value="1"/>
</dbReference>
<organism evidence="8 9">
    <name type="scientific">Lachancea dasiensis</name>
    <dbReference type="NCBI Taxonomy" id="1072105"/>
    <lineage>
        <taxon>Eukaryota</taxon>
        <taxon>Fungi</taxon>
        <taxon>Dikarya</taxon>
        <taxon>Ascomycota</taxon>
        <taxon>Saccharomycotina</taxon>
        <taxon>Saccharomycetes</taxon>
        <taxon>Saccharomycetales</taxon>
        <taxon>Saccharomycetaceae</taxon>
        <taxon>Lachancea</taxon>
    </lineage>
</organism>
<dbReference type="InterPro" id="IPR007695">
    <property type="entry name" value="DNA_mismatch_repair_MutS-lik_N"/>
</dbReference>
<dbReference type="AlphaFoldDB" id="A0A1G4J7C1"/>
<dbReference type="InterPro" id="IPR000432">
    <property type="entry name" value="DNA_mismatch_repair_MutS_C"/>
</dbReference>
<evidence type="ECO:0000256" key="1">
    <source>
        <dbReference type="ARBA" id="ARBA00006271"/>
    </source>
</evidence>
<keyword evidence="4" id="KW-0067">ATP-binding</keyword>
<dbReference type="GO" id="GO:0007005">
    <property type="term" value="P:mitochondrion organization"/>
    <property type="evidence" value="ECO:0007669"/>
    <property type="project" value="EnsemblFungi"/>
</dbReference>
<dbReference type="Gene3D" id="3.40.50.300">
    <property type="entry name" value="P-loop containing nucleotide triphosphate hydrolases"/>
    <property type="match status" value="1"/>
</dbReference>
<dbReference type="GO" id="GO:0032137">
    <property type="term" value="F:guanine/thymine mispair binding"/>
    <property type="evidence" value="ECO:0007669"/>
    <property type="project" value="EnsemblFungi"/>
</dbReference>
<dbReference type="InterPro" id="IPR007860">
    <property type="entry name" value="DNA_mmatch_repair_MutS_con_dom"/>
</dbReference>
<comment type="similarity">
    <text evidence="1">Belongs to the DNA mismatch repair MutS family.</text>
</comment>
<dbReference type="GO" id="GO:0005739">
    <property type="term" value="C:mitochondrion"/>
    <property type="evidence" value="ECO:0007669"/>
    <property type="project" value="EnsemblFungi"/>
</dbReference>
<evidence type="ECO:0000256" key="6">
    <source>
        <dbReference type="ARBA" id="ARBA00023204"/>
    </source>
</evidence>
<evidence type="ECO:0000259" key="7">
    <source>
        <dbReference type="PROSITE" id="PS00486"/>
    </source>
</evidence>
<dbReference type="OrthoDB" id="2534523at2759"/>
<dbReference type="Pfam" id="PF05192">
    <property type="entry name" value="MutS_III"/>
    <property type="match status" value="1"/>
</dbReference>
<dbReference type="SMART" id="SM00534">
    <property type="entry name" value="MUTSac"/>
    <property type="match status" value="1"/>
</dbReference>
<dbReference type="SUPFAM" id="SSF48334">
    <property type="entry name" value="DNA repair protein MutS, domain III"/>
    <property type="match status" value="1"/>
</dbReference>
<name>A0A1G4J7C1_9SACH</name>
<evidence type="ECO:0000256" key="3">
    <source>
        <dbReference type="ARBA" id="ARBA00022763"/>
    </source>
</evidence>
<dbReference type="SMART" id="SM00533">
    <property type="entry name" value="MUTSd"/>
    <property type="match status" value="1"/>
</dbReference>
<dbReference type="Pfam" id="PF01624">
    <property type="entry name" value="MutS_I"/>
    <property type="match status" value="1"/>
</dbReference>
<protein>
    <submittedName>
        <fullName evidence="8">LADA_0D07822g1_1</fullName>
    </submittedName>
</protein>
<reference evidence="8 9" key="1">
    <citation type="submission" date="2016-03" db="EMBL/GenBank/DDBJ databases">
        <authorList>
            <person name="Devillers H."/>
        </authorList>
    </citation>
    <scope>NUCLEOTIDE SEQUENCE [LARGE SCALE GENOMIC DNA]</scope>
    <source>
        <strain evidence="8">CBS 10888</strain>
    </source>
</reference>
<keyword evidence="2" id="KW-0547">Nucleotide-binding</keyword>
<keyword evidence="5" id="KW-0238">DNA-binding</keyword>
<dbReference type="PIRSF" id="PIRSF037677">
    <property type="entry name" value="DNA_mis_repair_Msh6"/>
    <property type="match status" value="1"/>
</dbReference>
<dbReference type="PANTHER" id="PTHR11361:SF34">
    <property type="entry name" value="DNA MISMATCH REPAIR PROTEIN MSH1, MITOCHONDRIAL"/>
    <property type="match status" value="1"/>
</dbReference>
<dbReference type="GO" id="GO:0032139">
    <property type="term" value="F:dinucleotide insertion or deletion binding"/>
    <property type="evidence" value="ECO:0007669"/>
    <property type="project" value="EnsemblFungi"/>
</dbReference>
<dbReference type="InterPro" id="IPR017261">
    <property type="entry name" value="DNA_mismatch_repair_MutS/MSH"/>
</dbReference>
<gene>
    <name evidence="8" type="ORF">LADA_0D07822G</name>
</gene>
<dbReference type="GO" id="GO:0140664">
    <property type="term" value="F:ATP-dependent DNA damage sensor activity"/>
    <property type="evidence" value="ECO:0007669"/>
    <property type="project" value="InterPro"/>
</dbReference>
<evidence type="ECO:0000256" key="2">
    <source>
        <dbReference type="ARBA" id="ARBA00022741"/>
    </source>
</evidence>